<dbReference type="RefSeq" id="WP_204844294.1">
    <property type="nucleotide sequence ID" value="NZ_JAFBCL010000001.1"/>
</dbReference>
<evidence type="ECO:0000313" key="3">
    <source>
        <dbReference type="EMBL" id="QTR02162.1"/>
    </source>
</evidence>
<gene>
    <name evidence="3" type="ORF">J7S33_23595</name>
    <name evidence="2" type="ORF">JOE68_004556</name>
</gene>
<protein>
    <submittedName>
        <fullName evidence="3">Uncharacterized protein</fullName>
    </submittedName>
</protein>
<organism evidence="3 4">
    <name type="scientific">Saccharothrix algeriensis</name>
    <dbReference type="NCBI Taxonomy" id="173560"/>
    <lineage>
        <taxon>Bacteria</taxon>
        <taxon>Bacillati</taxon>
        <taxon>Actinomycetota</taxon>
        <taxon>Actinomycetes</taxon>
        <taxon>Pseudonocardiales</taxon>
        <taxon>Pseudonocardiaceae</taxon>
        <taxon>Saccharothrix</taxon>
    </lineage>
</organism>
<accession>A0A8T8HUJ3</accession>
<name>A0A8T8HUJ3_9PSEU</name>
<evidence type="ECO:0000313" key="4">
    <source>
        <dbReference type="Proteomes" id="UP000671828"/>
    </source>
</evidence>
<reference evidence="3" key="2">
    <citation type="submission" date="2021-04" db="EMBL/GenBank/DDBJ databases">
        <title>Saccharothrix algeriensis WGS.</title>
        <authorList>
            <person name="Stuskova K."/>
            <person name="Hakalova E."/>
            <person name="Tebbal A.B."/>
            <person name="Eichmeier A."/>
        </authorList>
    </citation>
    <scope>NUCLEOTIDE SEQUENCE</scope>
    <source>
        <strain evidence="3">NRRL B-24137</strain>
    </source>
</reference>
<reference evidence="2 5" key="1">
    <citation type="submission" date="2021-01" db="EMBL/GenBank/DDBJ databases">
        <title>Sequencing the genomes of 1000 actinobacteria strains.</title>
        <authorList>
            <person name="Klenk H.-P."/>
        </authorList>
    </citation>
    <scope>NUCLEOTIDE SEQUENCE [LARGE SCALE GENOMIC DNA]</scope>
    <source>
        <strain evidence="2 5">DSM 44581</strain>
    </source>
</reference>
<evidence type="ECO:0000256" key="1">
    <source>
        <dbReference type="SAM" id="MobiDB-lite"/>
    </source>
</evidence>
<sequence>MVRQAVFDAPTPKAARSATYRIVYDAAKATAPRPVFAPVRAIHAGGWAAGAWVVAGGYAAWARHWETQQRLALGAAAAHRGYVVADRIRTTVPTVVTVEVAVPAPRPSVVRPPRWRPTTGAVSAPVDGATTPPGSSILTTTGGLTVSRFHISDLAVEQAARAARYAPESMAYFGGDLQQWPESIGHLALALSTFVKKGSAEYPVHPVVMEKLAEVYRALGTAAAAANEVPALFSRAHSIDLSRHQAPRPGEHLWNVSR</sequence>
<keyword evidence="5" id="KW-1185">Reference proteome</keyword>
<dbReference type="Proteomes" id="UP000671828">
    <property type="component" value="Chromosome"/>
</dbReference>
<dbReference type="EMBL" id="JAFBCL010000001">
    <property type="protein sequence ID" value="MBM7813691.1"/>
    <property type="molecule type" value="Genomic_DNA"/>
</dbReference>
<dbReference type="AlphaFoldDB" id="A0A8T8HUJ3"/>
<evidence type="ECO:0000313" key="5">
    <source>
        <dbReference type="Proteomes" id="UP001195724"/>
    </source>
</evidence>
<evidence type="ECO:0000313" key="2">
    <source>
        <dbReference type="EMBL" id="MBM7813691.1"/>
    </source>
</evidence>
<proteinExistence type="predicted"/>
<dbReference type="EMBL" id="CP072788">
    <property type="protein sequence ID" value="QTR02162.1"/>
    <property type="molecule type" value="Genomic_DNA"/>
</dbReference>
<feature type="region of interest" description="Disordered" evidence="1">
    <location>
        <begin position="111"/>
        <end position="135"/>
    </location>
</feature>
<dbReference type="Proteomes" id="UP001195724">
    <property type="component" value="Unassembled WGS sequence"/>
</dbReference>